<accession>A0A291M1K1</accession>
<feature type="region of interest" description="Disordered" evidence="1">
    <location>
        <begin position="1"/>
        <end position="21"/>
    </location>
</feature>
<dbReference type="AlphaFoldDB" id="A0A291M1K1"/>
<keyword evidence="2" id="KW-0472">Membrane</keyword>
<dbReference type="RefSeq" id="WP_097373806.1">
    <property type="nucleotide sequence ID" value="NZ_CP021404.1"/>
</dbReference>
<dbReference type="EMBL" id="CP021404">
    <property type="protein sequence ID" value="ATI42774.1"/>
    <property type="molecule type" value="Genomic_DNA"/>
</dbReference>
<reference evidence="3 4" key="1">
    <citation type="submission" date="2017-05" db="EMBL/GenBank/DDBJ databases">
        <title>Comparative genomic and metabolic analysis of manganese-oxidizing mechanisms in Celeribater manganoxidans DY25T: its adaption to the environment of polymetallic nodule.</title>
        <authorList>
            <person name="Wang X."/>
        </authorList>
    </citation>
    <scope>NUCLEOTIDE SEQUENCE [LARGE SCALE GENOMIC DNA]</scope>
    <source>
        <strain evidence="3 4">DY25</strain>
    </source>
</reference>
<proteinExistence type="predicted"/>
<evidence type="ECO:0000313" key="4">
    <source>
        <dbReference type="Proteomes" id="UP000219050"/>
    </source>
</evidence>
<dbReference type="OrthoDB" id="7866534at2"/>
<keyword evidence="2" id="KW-0812">Transmembrane</keyword>
<dbReference type="KEGG" id="cmag:CBW24_12695"/>
<evidence type="ECO:0000313" key="3">
    <source>
        <dbReference type="EMBL" id="ATI42774.1"/>
    </source>
</evidence>
<dbReference type="Proteomes" id="UP000219050">
    <property type="component" value="Chromosome"/>
</dbReference>
<protein>
    <submittedName>
        <fullName evidence="3">Uncharacterized protein</fullName>
    </submittedName>
</protein>
<gene>
    <name evidence="3" type="ORF">CBW24_12695</name>
</gene>
<organism evidence="3 4">
    <name type="scientific">Pacificitalea manganoxidans</name>
    <dbReference type="NCBI Taxonomy" id="1411902"/>
    <lineage>
        <taxon>Bacteria</taxon>
        <taxon>Pseudomonadati</taxon>
        <taxon>Pseudomonadota</taxon>
        <taxon>Alphaproteobacteria</taxon>
        <taxon>Rhodobacterales</taxon>
        <taxon>Paracoccaceae</taxon>
        <taxon>Pacificitalea</taxon>
    </lineage>
</organism>
<evidence type="ECO:0000256" key="1">
    <source>
        <dbReference type="SAM" id="MobiDB-lite"/>
    </source>
</evidence>
<feature type="transmembrane region" description="Helical" evidence="2">
    <location>
        <begin position="45"/>
        <end position="71"/>
    </location>
</feature>
<keyword evidence="4" id="KW-1185">Reference proteome</keyword>
<evidence type="ECO:0000256" key="2">
    <source>
        <dbReference type="SAM" id="Phobius"/>
    </source>
</evidence>
<keyword evidence="2" id="KW-1133">Transmembrane helix</keyword>
<sequence>MHNQSISSAARKRRADHGHAETALVADNRFGEIRRSSRRRGKMRMALTALAALVGFKGAVLADLGAVNYIARLEYLRDGDAIDRIGSFVMGIDPLTLQVAQWIAPMIG</sequence>
<name>A0A291M1K1_9RHOB</name>